<dbReference type="PANTHER" id="PTHR34658:SF2">
    <property type="entry name" value="OS01G0151800 PROTEIN"/>
    <property type="match status" value="1"/>
</dbReference>
<dbReference type="PANTHER" id="PTHR34658">
    <property type="entry name" value="OS01G0151800 PROTEIN"/>
    <property type="match status" value="1"/>
</dbReference>
<feature type="transmembrane region" description="Helical" evidence="1">
    <location>
        <begin position="90"/>
        <end position="113"/>
    </location>
</feature>
<dbReference type="OrthoDB" id="1921102at2759"/>
<keyword evidence="1" id="KW-0472">Membrane</keyword>
<dbReference type="Proteomes" id="UP000036987">
    <property type="component" value="Unassembled WGS sequence"/>
</dbReference>
<accession>A0A0K9P1C4</accession>
<protein>
    <submittedName>
        <fullName evidence="2">Uncharacterized protein</fullName>
    </submittedName>
</protein>
<comment type="caution">
    <text evidence="2">The sequence shown here is derived from an EMBL/GenBank/DDBJ whole genome shotgun (WGS) entry which is preliminary data.</text>
</comment>
<organism evidence="2 3">
    <name type="scientific">Zostera marina</name>
    <name type="common">Eelgrass</name>
    <dbReference type="NCBI Taxonomy" id="29655"/>
    <lineage>
        <taxon>Eukaryota</taxon>
        <taxon>Viridiplantae</taxon>
        <taxon>Streptophyta</taxon>
        <taxon>Embryophyta</taxon>
        <taxon>Tracheophyta</taxon>
        <taxon>Spermatophyta</taxon>
        <taxon>Magnoliopsida</taxon>
        <taxon>Liliopsida</taxon>
        <taxon>Zosteraceae</taxon>
        <taxon>Zostera</taxon>
    </lineage>
</organism>
<evidence type="ECO:0000313" key="2">
    <source>
        <dbReference type="EMBL" id="KMZ62779.1"/>
    </source>
</evidence>
<name>A0A0K9P1C4_ZOSMR</name>
<keyword evidence="1" id="KW-1133">Transmembrane helix</keyword>
<evidence type="ECO:0000313" key="3">
    <source>
        <dbReference type="Proteomes" id="UP000036987"/>
    </source>
</evidence>
<dbReference type="OMA" id="HRFAWRI"/>
<dbReference type="STRING" id="29655.A0A0K9P1C4"/>
<dbReference type="AlphaFoldDB" id="A0A0K9P1C4"/>
<dbReference type="EMBL" id="LFYR01001322">
    <property type="protein sequence ID" value="KMZ62779.1"/>
    <property type="molecule type" value="Genomic_DNA"/>
</dbReference>
<feature type="transmembrane region" description="Helical" evidence="1">
    <location>
        <begin position="18"/>
        <end position="40"/>
    </location>
</feature>
<gene>
    <name evidence="2" type="ORF">ZOSMA_446G00170</name>
</gene>
<proteinExistence type="predicted"/>
<evidence type="ECO:0000256" key="1">
    <source>
        <dbReference type="SAM" id="Phobius"/>
    </source>
</evidence>
<keyword evidence="1" id="KW-0812">Transmembrane</keyword>
<keyword evidence="3" id="KW-1185">Reference proteome</keyword>
<reference evidence="3" key="1">
    <citation type="journal article" date="2016" name="Nature">
        <title>The genome of the seagrass Zostera marina reveals angiosperm adaptation to the sea.</title>
        <authorList>
            <person name="Olsen J.L."/>
            <person name="Rouze P."/>
            <person name="Verhelst B."/>
            <person name="Lin Y.-C."/>
            <person name="Bayer T."/>
            <person name="Collen J."/>
            <person name="Dattolo E."/>
            <person name="De Paoli E."/>
            <person name="Dittami S."/>
            <person name="Maumus F."/>
            <person name="Michel G."/>
            <person name="Kersting A."/>
            <person name="Lauritano C."/>
            <person name="Lohaus R."/>
            <person name="Toepel M."/>
            <person name="Tonon T."/>
            <person name="Vanneste K."/>
            <person name="Amirebrahimi M."/>
            <person name="Brakel J."/>
            <person name="Bostroem C."/>
            <person name="Chovatia M."/>
            <person name="Grimwood J."/>
            <person name="Jenkins J.W."/>
            <person name="Jueterbock A."/>
            <person name="Mraz A."/>
            <person name="Stam W.T."/>
            <person name="Tice H."/>
            <person name="Bornberg-Bauer E."/>
            <person name="Green P.J."/>
            <person name="Pearson G.A."/>
            <person name="Procaccini G."/>
            <person name="Duarte C.M."/>
            <person name="Schmutz J."/>
            <person name="Reusch T.B.H."/>
            <person name="Van de Peer Y."/>
        </authorList>
    </citation>
    <scope>NUCLEOTIDE SEQUENCE [LARGE SCALE GENOMIC DNA]</scope>
    <source>
        <strain evidence="3">cv. Finnish</strain>
    </source>
</reference>
<sequence>MVFFFQWWRHTLIRYRPLIVYAAAWTFLLTTMVVVLSLSAEIAFMNAVSPSSTFSSKCNSESVRIPSDVPSEVAVCLPGALFQLSRMDLFVPPIFAALVVVASVVFVQAIGIYEIDSEEE</sequence>